<keyword evidence="1" id="KW-0812">Transmembrane</keyword>
<reference evidence="2" key="2">
    <citation type="submission" date="2023-05" db="EMBL/GenBank/DDBJ databases">
        <authorList>
            <consortium name="Lawrence Berkeley National Laboratory"/>
            <person name="Steindorff A."/>
            <person name="Hensen N."/>
            <person name="Bonometti L."/>
            <person name="Westerberg I."/>
            <person name="Brannstrom I.O."/>
            <person name="Guillou S."/>
            <person name="Cros-Aarteil S."/>
            <person name="Calhoun S."/>
            <person name="Haridas S."/>
            <person name="Kuo A."/>
            <person name="Mondo S."/>
            <person name="Pangilinan J."/>
            <person name="Riley R."/>
            <person name="Labutti K."/>
            <person name="Andreopoulos B."/>
            <person name="Lipzen A."/>
            <person name="Chen C."/>
            <person name="Yanf M."/>
            <person name="Daum C."/>
            <person name="Ng V."/>
            <person name="Clum A."/>
            <person name="Ohm R."/>
            <person name="Martin F."/>
            <person name="Silar P."/>
            <person name="Natvig D."/>
            <person name="Lalanne C."/>
            <person name="Gautier V."/>
            <person name="Ament-Velasquez S.L."/>
            <person name="Kruys A."/>
            <person name="Hutchinson M.I."/>
            <person name="Powell A.J."/>
            <person name="Barry K."/>
            <person name="Miller A.N."/>
            <person name="Grigoriev I.V."/>
            <person name="Debuchy R."/>
            <person name="Gladieux P."/>
            <person name="Thoren M.H."/>
            <person name="Johannesson H."/>
        </authorList>
    </citation>
    <scope>NUCLEOTIDE SEQUENCE</scope>
    <source>
        <strain evidence="2">CBS 990.96</strain>
    </source>
</reference>
<name>A0AAN7GY84_9PEZI</name>
<dbReference type="Proteomes" id="UP001301958">
    <property type="component" value="Unassembled WGS sequence"/>
</dbReference>
<dbReference type="EMBL" id="MU865378">
    <property type="protein sequence ID" value="KAK4224990.1"/>
    <property type="molecule type" value="Genomic_DNA"/>
</dbReference>
<evidence type="ECO:0000256" key="1">
    <source>
        <dbReference type="SAM" id="Phobius"/>
    </source>
</evidence>
<feature type="transmembrane region" description="Helical" evidence="1">
    <location>
        <begin position="47"/>
        <end position="64"/>
    </location>
</feature>
<accession>A0AAN7GY84</accession>
<proteinExistence type="predicted"/>
<dbReference type="AlphaFoldDB" id="A0AAN7GY84"/>
<keyword evidence="1" id="KW-0472">Membrane</keyword>
<evidence type="ECO:0000313" key="3">
    <source>
        <dbReference type="Proteomes" id="UP001301958"/>
    </source>
</evidence>
<reference evidence="2" key="1">
    <citation type="journal article" date="2023" name="Mol. Phylogenet. Evol.">
        <title>Genome-scale phylogeny and comparative genomics of the fungal order Sordariales.</title>
        <authorList>
            <person name="Hensen N."/>
            <person name="Bonometti L."/>
            <person name="Westerberg I."/>
            <person name="Brannstrom I.O."/>
            <person name="Guillou S."/>
            <person name="Cros-Aarteil S."/>
            <person name="Calhoun S."/>
            <person name="Haridas S."/>
            <person name="Kuo A."/>
            <person name="Mondo S."/>
            <person name="Pangilinan J."/>
            <person name="Riley R."/>
            <person name="LaButti K."/>
            <person name="Andreopoulos B."/>
            <person name="Lipzen A."/>
            <person name="Chen C."/>
            <person name="Yan M."/>
            <person name="Daum C."/>
            <person name="Ng V."/>
            <person name="Clum A."/>
            <person name="Steindorff A."/>
            <person name="Ohm R.A."/>
            <person name="Martin F."/>
            <person name="Silar P."/>
            <person name="Natvig D.O."/>
            <person name="Lalanne C."/>
            <person name="Gautier V."/>
            <person name="Ament-Velasquez S.L."/>
            <person name="Kruys A."/>
            <person name="Hutchinson M.I."/>
            <person name="Powell A.J."/>
            <person name="Barry K."/>
            <person name="Miller A.N."/>
            <person name="Grigoriev I.V."/>
            <person name="Debuchy R."/>
            <person name="Gladieux P."/>
            <person name="Hiltunen Thoren M."/>
            <person name="Johannesson H."/>
        </authorList>
    </citation>
    <scope>NUCLEOTIDE SEQUENCE</scope>
    <source>
        <strain evidence="2">CBS 990.96</strain>
    </source>
</reference>
<protein>
    <submittedName>
        <fullName evidence="2">Uncharacterized protein</fullName>
    </submittedName>
</protein>
<comment type="caution">
    <text evidence="2">The sequence shown here is derived from an EMBL/GenBank/DDBJ whole genome shotgun (WGS) entry which is preliminary data.</text>
</comment>
<evidence type="ECO:0000313" key="2">
    <source>
        <dbReference type="EMBL" id="KAK4224990.1"/>
    </source>
</evidence>
<gene>
    <name evidence="2" type="ORF">QBC38DRAFT_484173</name>
</gene>
<sequence length="261" mass="29771">MESHHFHHVAPLSSSTCPSRVCNTPNTQTQNPCNYTPRRLLFTMFKFNFLTFIINFFILITTIGCQSTTMSQINLRLPSPYTPPNTPSQSFSPPTLSFLSRTWSITHSSLSMWRNARNVRITYSPLPSPSTNKISDLVEYESKSPTFLTSGVNRIRGIDTLSQNTGSWDWRGSGFLFFVTSHWEILGWGQDEETGEKWIVTWFQKTVFSAEGIDVYSDRKEGMSEGLRERVLGGVKGLEENLGRLVGEDLMEVEIRLPWLE</sequence>
<keyword evidence="1" id="KW-1133">Transmembrane helix</keyword>
<keyword evidence="3" id="KW-1185">Reference proteome</keyword>
<organism evidence="2 3">
    <name type="scientific">Podospora fimiseda</name>
    <dbReference type="NCBI Taxonomy" id="252190"/>
    <lineage>
        <taxon>Eukaryota</taxon>
        <taxon>Fungi</taxon>
        <taxon>Dikarya</taxon>
        <taxon>Ascomycota</taxon>
        <taxon>Pezizomycotina</taxon>
        <taxon>Sordariomycetes</taxon>
        <taxon>Sordariomycetidae</taxon>
        <taxon>Sordariales</taxon>
        <taxon>Podosporaceae</taxon>
        <taxon>Podospora</taxon>
    </lineage>
</organism>